<name>A0A544SU48_9BACI</name>
<gene>
    <name evidence="2" type="ORF">FG382_20815</name>
</gene>
<sequence>MDCSERAATPTGPALVEDPGLSEVKEAAEATPVESVRPVAEIQWTLINSLPSLFPYNAYLLVIQCFAS</sequence>
<dbReference type="EMBL" id="VDGH01000015">
    <property type="protein sequence ID" value="TQR08658.1"/>
    <property type="molecule type" value="Genomic_DNA"/>
</dbReference>
<evidence type="ECO:0000313" key="2">
    <source>
        <dbReference type="EMBL" id="TQR08658.1"/>
    </source>
</evidence>
<dbReference type="AlphaFoldDB" id="A0A544SU48"/>
<reference evidence="2 3" key="1">
    <citation type="submission" date="2019-05" db="EMBL/GenBank/DDBJ databases">
        <title>Psychrobacillus vulpis sp. nov., a new species isolated from feces of a red fox that inhabits in The Tablas de Daimiel Natural Park, Albacete, Spain.</title>
        <authorList>
            <person name="Rodriguez M."/>
            <person name="Reina J.C."/>
            <person name="Bejar V."/>
            <person name="Llamas I."/>
        </authorList>
    </citation>
    <scope>NUCLEOTIDE SEQUENCE [LARGE SCALE GENOMIC DNA]</scope>
    <source>
        <strain evidence="2 3">NEAU-3TGS17</strain>
    </source>
</reference>
<evidence type="ECO:0000256" key="1">
    <source>
        <dbReference type="SAM" id="MobiDB-lite"/>
    </source>
</evidence>
<accession>A0A544SU48</accession>
<comment type="caution">
    <text evidence="2">The sequence shown here is derived from an EMBL/GenBank/DDBJ whole genome shotgun (WGS) entry which is preliminary data.</text>
</comment>
<evidence type="ECO:0000313" key="3">
    <source>
        <dbReference type="Proteomes" id="UP000317316"/>
    </source>
</evidence>
<protein>
    <submittedName>
        <fullName evidence="2">Uncharacterized protein</fullName>
    </submittedName>
</protein>
<feature type="region of interest" description="Disordered" evidence="1">
    <location>
        <begin position="1"/>
        <end position="21"/>
    </location>
</feature>
<keyword evidence="3" id="KW-1185">Reference proteome</keyword>
<proteinExistence type="predicted"/>
<dbReference type="Proteomes" id="UP000317316">
    <property type="component" value="Unassembled WGS sequence"/>
</dbReference>
<organism evidence="2 3">
    <name type="scientific">Psychrobacillus lasiicapitis</name>
    <dbReference type="NCBI Taxonomy" id="1636719"/>
    <lineage>
        <taxon>Bacteria</taxon>
        <taxon>Bacillati</taxon>
        <taxon>Bacillota</taxon>
        <taxon>Bacilli</taxon>
        <taxon>Bacillales</taxon>
        <taxon>Bacillaceae</taxon>
        <taxon>Psychrobacillus</taxon>
    </lineage>
</organism>